<organism evidence="2 3">
    <name type="scientific">Lasiosphaeria miniovina</name>
    <dbReference type="NCBI Taxonomy" id="1954250"/>
    <lineage>
        <taxon>Eukaryota</taxon>
        <taxon>Fungi</taxon>
        <taxon>Dikarya</taxon>
        <taxon>Ascomycota</taxon>
        <taxon>Pezizomycotina</taxon>
        <taxon>Sordariomycetes</taxon>
        <taxon>Sordariomycetidae</taxon>
        <taxon>Sordariales</taxon>
        <taxon>Lasiosphaeriaceae</taxon>
        <taxon>Lasiosphaeria</taxon>
    </lineage>
</organism>
<reference evidence="2" key="1">
    <citation type="submission" date="2023-06" db="EMBL/GenBank/DDBJ databases">
        <title>Genome-scale phylogeny and comparative genomics of the fungal order Sordariales.</title>
        <authorList>
            <consortium name="Lawrence Berkeley National Laboratory"/>
            <person name="Hensen N."/>
            <person name="Bonometti L."/>
            <person name="Westerberg I."/>
            <person name="Brannstrom I.O."/>
            <person name="Guillou S."/>
            <person name="Cros-Aarteil S."/>
            <person name="Calhoun S."/>
            <person name="Haridas S."/>
            <person name="Kuo A."/>
            <person name="Mondo S."/>
            <person name="Pangilinan J."/>
            <person name="Riley R."/>
            <person name="LaButti K."/>
            <person name="Andreopoulos B."/>
            <person name="Lipzen A."/>
            <person name="Chen C."/>
            <person name="Yanf M."/>
            <person name="Daum C."/>
            <person name="Ng V."/>
            <person name="Clum A."/>
            <person name="Steindorff A."/>
            <person name="Ohm R."/>
            <person name="Martin F."/>
            <person name="Silar P."/>
            <person name="Natvig D."/>
            <person name="Lalanne C."/>
            <person name="Gautier V."/>
            <person name="Ament-velasquez S.L."/>
            <person name="Kruys A."/>
            <person name="Hutchinson M.I."/>
            <person name="Powell A.J."/>
            <person name="Barry K."/>
            <person name="Miller A.N."/>
            <person name="Grigoriev I.V."/>
            <person name="Debuchy R."/>
            <person name="Gladieux P."/>
            <person name="Thoren M.H."/>
            <person name="Johannesson H."/>
        </authorList>
    </citation>
    <scope>NUCLEOTIDE SEQUENCE</scope>
    <source>
        <strain evidence="2">SMH2392-1A</strain>
    </source>
</reference>
<evidence type="ECO:0008006" key="4">
    <source>
        <dbReference type="Google" id="ProtNLM"/>
    </source>
</evidence>
<dbReference type="PANTHER" id="PTHR34776:SF1">
    <property type="entry name" value="F17F16.3 PROTEIN"/>
    <property type="match status" value="1"/>
</dbReference>
<sequence length="377" mass="40891">MTTATRAEAKHDNRPEGESAPVESHAQPGSKHKPEPEGDDSPQAKRAKKSEAAKEQAEEIEKSEREIESPSAGDSGSGPEAESGTAVERHGREGFDSAVLPGILEKGVIHFFFRGPVGIDEPSSVDDVARSYIILQPFAKDANLGSVIIGDAADSRLVAIYRKVLPQNGRDRWIAFVEKSGVSFKQLKEDFLASSDYDTKTAGTRHTPAAAPIGEGVYVITTTGRESILAYVLTLPDKLGEAQTTMGLKSQDSFLLSTKNPEYPVPANTRLPETPNFPKEVQEEFRSLRWMPTQPKHLDYANTQFLLLGKSSVTDKALEPQGDDGEAGAEKPADELEKLEAEDEERMAAGLDGDDASRVFADLQAQAGDYPKLQTKV</sequence>
<proteinExistence type="predicted"/>
<evidence type="ECO:0000313" key="3">
    <source>
        <dbReference type="Proteomes" id="UP001172101"/>
    </source>
</evidence>
<gene>
    <name evidence="2" type="ORF">B0T26DRAFT_645376</name>
</gene>
<feature type="region of interest" description="Disordered" evidence="1">
    <location>
        <begin position="1"/>
        <end position="93"/>
    </location>
</feature>
<accession>A0AA40AJ90</accession>
<keyword evidence="3" id="KW-1185">Reference proteome</keyword>
<dbReference type="PANTHER" id="PTHR34776">
    <property type="entry name" value="F17F16.3 PROTEIN"/>
    <property type="match status" value="1"/>
</dbReference>
<dbReference type="RefSeq" id="XP_060295689.1">
    <property type="nucleotide sequence ID" value="XM_060437712.1"/>
</dbReference>
<protein>
    <recommendedName>
        <fullName evidence="4">BTB domain transcription factor</fullName>
    </recommendedName>
</protein>
<feature type="compositionally biased region" description="Basic and acidic residues" evidence="1">
    <location>
        <begin position="49"/>
        <end position="68"/>
    </location>
</feature>
<dbReference type="GeneID" id="85320982"/>
<comment type="caution">
    <text evidence="2">The sequence shown here is derived from an EMBL/GenBank/DDBJ whole genome shotgun (WGS) entry which is preliminary data.</text>
</comment>
<feature type="compositionally biased region" description="Basic and acidic residues" evidence="1">
    <location>
        <begin position="7"/>
        <end position="17"/>
    </location>
</feature>
<evidence type="ECO:0000313" key="2">
    <source>
        <dbReference type="EMBL" id="KAK0716896.1"/>
    </source>
</evidence>
<dbReference type="EMBL" id="JAUIRO010000004">
    <property type="protein sequence ID" value="KAK0716896.1"/>
    <property type="molecule type" value="Genomic_DNA"/>
</dbReference>
<dbReference type="Proteomes" id="UP001172101">
    <property type="component" value="Unassembled WGS sequence"/>
</dbReference>
<dbReference type="AlphaFoldDB" id="A0AA40AJ90"/>
<evidence type="ECO:0000256" key="1">
    <source>
        <dbReference type="SAM" id="MobiDB-lite"/>
    </source>
</evidence>
<name>A0AA40AJ90_9PEZI</name>